<protein>
    <submittedName>
        <fullName evidence="2">Glutaredoxin</fullName>
    </submittedName>
</protein>
<gene>
    <name evidence="2" type="ordered locus">Mzhil_1962</name>
</gene>
<evidence type="ECO:0000313" key="3">
    <source>
        <dbReference type="Proteomes" id="UP000006622"/>
    </source>
</evidence>
<sequence length="82" mass="9481">MYTLSTCPWCKKAKEFFEEKNIPYEYVDYDLEDKESRKEILSDMKNSGGTTATPFVKIGDEVVVGYNPKKYAQLLGLEEEVE</sequence>
<dbReference type="InterPro" id="IPR002109">
    <property type="entry name" value="Glutaredoxin"/>
</dbReference>
<dbReference type="InterPro" id="IPR036249">
    <property type="entry name" value="Thioredoxin-like_sf"/>
</dbReference>
<dbReference type="STRING" id="679901.Mzhil_1962"/>
<dbReference type="PROSITE" id="PS51354">
    <property type="entry name" value="GLUTAREDOXIN_2"/>
    <property type="match status" value="1"/>
</dbReference>
<organism evidence="2 3">
    <name type="scientific">Methanosalsum zhilinae (strain DSM 4017 / NBRC 107636 / OCM 62 / WeN5)</name>
    <name type="common">Methanohalophilus zhilinae</name>
    <dbReference type="NCBI Taxonomy" id="679901"/>
    <lineage>
        <taxon>Archaea</taxon>
        <taxon>Methanobacteriati</taxon>
        <taxon>Methanobacteriota</taxon>
        <taxon>Stenosarchaea group</taxon>
        <taxon>Methanomicrobia</taxon>
        <taxon>Methanosarcinales</taxon>
        <taxon>Methanosarcinaceae</taxon>
        <taxon>Methanosalsum</taxon>
    </lineage>
</organism>
<dbReference type="Proteomes" id="UP000006622">
    <property type="component" value="Chromosome"/>
</dbReference>
<dbReference type="EMBL" id="CP002101">
    <property type="protein sequence ID" value="AEH61796.1"/>
    <property type="molecule type" value="Genomic_DNA"/>
</dbReference>
<name>F7XKT3_METZD</name>
<evidence type="ECO:0000313" key="2">
    <source>
        <dbReference type="EMBL" id="AEH61796.1"/>
    </source>
</evidence>
<dbReference type="KEGG" id="mzh:Mzhil_1962"/>
<dbReference type="SUPFAM" id="SSF52833">
    <property type="entry name" value="Thioredoxin-like"/>
    <property type="match status" value="1"/>
</dbReference>
<proteinExistence type="predicted"/>
<evidence type="ECO:0000259" key="1">
    <source>
        <dbReference type="Pfam" id="PF00462"/>
    </source>
</evidence>
<dbReference type="CDD" id="cd02976">
    <property type="entry name" value="NrdH"/>
    <property type="match status" value="1"/>
</dbReference>
<feature type="domain" description="Glutaredoxin" evidence="1">
    <location>
        <begin position="1"/>
        <end position="63"/>
    </location>
</feature>
<keyword evidence="3" id="KW-1185">Reference proteome</keyword>
<dbReference type="HOGENOM" id="CLU_026126_9_3_2"/>
<reference evidence="2 3" key="1">
    <citation type="submission" date="2010-07" db="EMBL/GenBank/DDBJ databases">
        <title>The complete genome of Methanosalsum zhilinae DSM 4017.</title>
        <authorList>
            <consortium name="US DOE Joint Genome Institute (JGI-PGF)"/>
            <person name="Lucas S."/>
            <person name="Copeland A."/>
            <person name="Lapidus A."/>
            <person name="Glavina del Rio T."/>
            <person name="Dalin E."/>
            <person name="Tice H."/>
            <person name="Bruce D."/>
            <person name="Goodwin L."/>
            <person name="Pitluck S."/>
            <person name="Kyrpides N."/>
            <person name="Mavromatis K."/>
            <person name="Ovchinnikova G."/>
            <person name="Daligault H."/>
            <person name="Detter J.C."/>
            <person name="Han C."/>
            <person name="Tapia R."/>
            <person name="Larimer F."/>
            <person name="Land M."/>
            <person name="Hauser L."/>
            <person name="Markowitz V."/>
            <person name="Cheng J.-F."/>
            <person name="Hugenholtz P."/>
            <person name="Woyke T."/>
            <person name="Wu D."/>
            <person name="Spring S."/>
            <person name="Schueler E."/>
            <person name="Brambilla E."/>
            <person name="Klenk H.-P."/>
            <person name="Eisen J.A."/>
        </authorList>
    </citation>
    <scope>NUCLEOTIDE SEQUENCE [LARGE SCALE GENOMIC DNA]</scope>
    <source>
        <strain evidence="3">DSM 4017 / NBRC 107636 / OCM 62 / WeN5</strain>
    </source>
</reference>
<dbReference type="AlphaFoldDB" id="F7XKT3"/>
<dbReference type="Gene3D" id="3.40.30.10">
    <property type="entry name" value="Glutaredoxin"/>
    <property type="match status" value="1"/>
</dbReference>
<dbReference type="Pfam" id="PF00462">
    <property type="entry name" value="Glutaredoxin"/>
    <property type="match status" value="1"/>
</dbReference>
<accession>F7XKT3</accession>